<accession>A0A518C202</accession>
<dbReference type="Pfam" id="PF13489">
    <property type="entry name" value="Methyltransf_23"/>
    <property type="match status" value="1"/>
</dbReference>
<dbReference type="CDD" id="cd02440">
    <property type="entry name" value="AdoMet_MTases"/>
    <property type="match status" value="1"/>
</dbReference>
<dbReference type="EMBL" id="CP036289">
    <property type="protein sequence ID" value="QDU73246.1"/>
    <property type="molecule type" value="Genomic_DNA"/>
</dbReference>
<name>A0A518C202_9BACT</name>
<dbReference type="SUPFAM" id="SSF53335">
    <property type="entry name" value="S-adenosyl-L-methionine-dependent methyltransferases"/>
    <property type="match status" value="1"/>
</dbReference>
<sequence>MTEQFKGSPWNCDSIDQWNQPGYWSDYYRDLLADRQDPIRRKLVVWRDCDRLIYTLSRIGKLPVRDGKDEIRFLDAGCGISALPYVLKAWGFHVVALDTCEQAIQISAKQNPSDEELAQCIRNWEPSRDYRGSYTLIDDPKKSLESLQNLKGVGGSVSFIHADWLDRSACTGPFDFIYCRNSLRRSKKPYWRDSIRRFYEMLAPRGLLILETVNALDLMNEVHDLLREIGFVSLEKHLTRDEDHKYVDAYWPTG</sequence>
<organism evidence="1 2">
    <name type="scientific">Bremerella volcania</name>
    <dbReference type="NCBI Taxonomy" id="2527984"/>
    <lineage>
        <taxon>Bacteria</taxon>
        <taxon>Pseudomonadati</taxon>
        <taxon>Planctomycetota</taxon>
        <taxon>Planctomycetia</taxon>
        <taxon>Pirellulales</taxon>
        <taxon>Pirellulaceae</taxon>
        <taxon>Bremerella</taxon>
    </lineage>
</organism>
<proteinExistence type="predicted"/>
<dbReference type="Proteomes" id="UP000318626">
    <property type="component" value="Chromosome"/>
</dbReference>
<dbReference type="RefSeq" id="WP_144969921.1">
    <property type="nucleotide sequence ID" value="NZ_CP036289.1"/>
</dbReference>
<reference evidence="2" key="1">
    <citation type="submission" date="2019-02" db="EMBL/GenBank/DDBJ databases">
        <title>Deep-cultivation of Planctomycetes and their phenomic and genomic characterization uncovers novel biology.</title>
        <authorList>
            <person name="Wiegand S."/>
            <person name="Jogler M."/>
            <person name="Boedeker C."/>
            <person name="Pinto D."/>
            <person name="Vollmers J."/>
            <person name="Rivas-Marin E."/>
            <person name="Kohn T."/>
            <person name="Peeters S.H."/>
            <person name="Heuer A."/>
            <person name="Rast P."/>
            <person name="Oberbeckmann S."/>
            <person name="Bunk B."/>
            <person name="Jeske O."/>
            <person name="Meyerdierks A."/>
            <person name="Storesund J.E."/>
            <person name="Kallscheuer N."/>
            <person name="Luecker S."/>
            <person name="Lage O.M."/>
            <person name="Pohl T."/>
            <person name="Merkel B.J."/>
            <person name="Hornburger P."/>
            <person name="Mueller R.-W."/>
            <person name="Bruemmer F."/>
            <person name="Labrenz M."/>
            <person name="Spormann A.M."/>
            <person name="Op den Camp H."/>
            <person name="Overmann J."/>
            <person name="Amann R."/>
            <person name="Jetten M.S.M."/>
            <person name="Mascher T."/>
            <person name="Medema M.H."/>
            <person name="Devos D.P."/>
            <person name="Kaster A.-K."/>
            <person name="Ovreas L."/>
            <person name="Rohde M."/>
            <person name="Galperin M.Y."/>
            <person name="Jogler C."/>
        </authorList>
    </citation>
    <scope>NUCLEOTIDE SEQUENCE [LARGE SCALE GENOMIC DNA]</scope>
    <source>
        <strain evidence="2">Pan97</strain>
    </source>
</reference>
<gene>
    <name evidence="1" type="ORF">Pan97_02130</name>
</gene>
<dbReference type="InterPro" id="IPR029063">
    <property type="entry name" value="SAM-dependent_MTases_sf"/>
</dbReference>
<evidence type="ECO:0000313" key="2">
    <source>
        <dbReference type="Proteomes" id="UP000318626"/>
    </source>
</evidence>
<dbReference type="AlphaFoldDB" id="A0A518C202"/>
<keyword evidence="1" id="KW-0808">Transferase</keyword>
<dbReference type="Gene3D" id="3.40.50.150">
    <property type="entry name" value="Vaccinia Virus protein VP39"/>
    <property type="match status" value="1"/>
</dbReference>
<dbReference type="GO" id="GO:0016740">
    <property type="term" value="F:transferase activity"/>
    <property type="evidence" value="ECO:0007669"/>
    <property type="project" value="UniProtKB-KW"/>
</dbReference>
<protein>
    <submittedName>
        <fullName evidence="1">Mg-protoporphyrin IX methyl transferase</fullName>
    </submittedName>
</protein>
<evidence type="ECO:0000313" key="1">
    <source>
        <dbReference type="EMBL" id="QDU73246.1"/>
    </source>
</evidence>
<keyword evidence="2" id="KW-1185">Reference proteome</keyword>
<dbReference type="KEGG" id="bvo:Pan97_02130"/>